<dbReference type="GO" id="GO:1990077">
    <property type="term" value="C:primosome complex"/>
    <property type="evidence" value="ECO:0007669"/>
    <property type="project" value="UniProtKB-KW"/>
</dbReference>
<reference evidence="2 3" key="1">
    <citation type="submission" date="2018-06" db="EMBL/GenBank/DDBJ databases">
        <authorList>
            <consortium name="Pathogen Informatics"/>
            <person name="Doyle S."/>
        </authorList>
    </citation>
    <scope>NUCLEOTIDE SEQUENCE [LARGE SCALE GENOMIC DNA]</scope>
    <source>
        <strain evidence="2 3">NCTC7304</strain>
    </source>
</reference>
<keyword evidence="2" id="KW-0808">Transferase</keyword>
<keyword evidence="1" id="KW-0639">Primosome</keyword>
<dbReference type="Proteomes" id="UP000254762">
    <property type="component" value="Unassembled WGS sequence"/>
</dbReference>
<keyword evidence="2" id="KW-0548">Nucleotidyltransferase</keyword>
<dbReference type="Gene3D" id="1.10.860.10">
    <property type="entry name" value="DNAb Helicase, Chain A"/>
    <property type="match status" value="1"/>
</dbReference>
<accession>A0A379SP98</accession>
<dbReference type="GO" id="GO:0016779">
    <property type="term" value="F:nucleotidyltransferase activity"/>
    <property type="evidence" value="ECO:0007669"/>
    <property type="project" value="UniProtKB-KW"/>
</dbReference>
<dbReference type="EMBL" id="UGXD01000002">
    <property type="protein sequence ID" value="SUG31413.1"/>
    <property type="molecule type" value="Genomic_DNA"/>
</dbReference>
<dbReference type="GO" id="GO:0006269">
    <property type="term" value="P:DNA replication, synthesis of primer"/>
    <property type="evidence" value="ECO:0007669"/>
    <property type="project" value="UniProtKB-KW"/>
</dbReference>
<name>A0A379SP98_SALER</name>
<evidence type="ECO:0000256" key="1">
    <source>
        <dbReference type="ARBA" id="ARBA00022515"/>
    </source>
</evidence>
<sequence>MAQMMLRPLKTLSMWDDIADKAIAEKTFTDSLNHMFDSLLQLRQEELIARDRTHGFKQRRTPGALDV</sequence>
<protein>
    <submittedName>
        <fullName evidence="2">DNA primase</fullName>
        <ecNumber evidence="2">2.7.7.-</ecNumber>
    </submittedName>
</protein>
<gene>
    <name evidence="2" type="primary">dnaG_1</name>
    <name evidence="2" type="ORF">NCTC7304_00795</name>
</gene>
<dbReference type="InterPro" id="IPR016136">
    <property type="entry name" value="DNA_helicase_N/primase_C"/>
</dbReference>
<organism evidence="2 3">
    <name type="scientific">Salmonella enterica subsp. arizonae</name>
    <dbReference type="NCBI Taxonomy" id="59203"/>
    <lineage>
        <taxon>Bacteria</taxon>
        <taxon>Pseudomonadati</taxon>
        <taxon>Pseudomonadota</taxon>
        <taxon>Gammaproteobacteria</taxon>
        <taxon>Enterobacterales</taxon>
        <taxon>Enterobacteriaceae</taxon>
        <taxon>Salmonella</taxon>
    </lineage>
</organism>
<proteinExistence type="predicted"/>
<dbReference type="AlphaFoldDB" id="A0A379SP98"/>
<dbReference type="EC" id="2.7.7.-" evidence="2"/>
<dbReference type="SUPFAM" id="SSF117023">
    <property type="entry name" value="DNA primase DnaG, C-terminal domain"/>
    <property type="match status" value="1"/>
</dbReference>
<evidence type="ECO:0000313" key="2">
    <source>
        <dbReference type="EMBL" id="SUG31413.1"/>
    </source>
</evidence>
<evidence type="ECO:0000313" key="3">
    <source>
        <dbReference type="Proteomes" id="UP000254762"/>
    </source>
</evidence>